<dbReference type="STRING" id="1484053.SAMN05444274_102216"/>
<proteinExistence type="predicted"/>
<dbReference type="EMBL" id="FQUM01000002">
    <property type="protein sequence ID" value="SHE72644.1"/>
    <property type="molecule type" value="Genomic_DNA"/>
</dbReference>
<protein>
    <submittedName>
        <fullName evidence="2">Lipocalin-like domain-containing protein</fullName>
    </submittedName>
</protein>
<accession>A0A1M4VUE0</accession>
<evidence type="ECO:0000313" key="3">
    <source>
        <dbReference type="Proteomes" id="UP000184164"/>
    </source>
</evidence>
<dbReference type="RefSeq" id="WP_072999283.1">
    <property type="nucleotide sequence ID" value="NZ_FQUM01000002.1"/>
</dbReference>
<evidence type="ECO:0000256" key="1">
    <source>
        <dbReference type="SAM" id="SignalP"/>
    </source>
</evidence>
<evidence type="ECO:0000313" key="2">
    <source>
        <dbReference type="EMBL" id="SHE72644.1"/>
    </source>
</evidence>
<sequence length="158" mass="17851">MKINLILLSLFLMFAACSTTKQVRTSQRGLKGSWTLSSVSTDRGNTVSIKTLFNQASPSCFENSSWNFVSNNNSGTYRFNNGSCDDSTHSIKWFMKDNGDEISFLWKFIPEGMKAKDVKAGYELKLISESESEFFLAQNAILEGSTITIYYQFVKNQE</sequence>
<feature type="chain" id="PRO_5012725307" evidence="1">
    <location>
        <begin position="19"/>
        <end position="158"/>
    </location>
</feature>
<gene>
    <name evidence="2" type="ORF">SAMN05444274_102216</name>
</gene>
<keyword evidence="1" id="KW-0732">Signal</keyword>
<feature type="signal peptide" evidence="1">
    <location>
        <begin position="1"/>
        <end position="18"/>
    </location>
</feature>
<dbReference type="PROSITE" id="PS51257">
    <property type="entry name" value="PROKAR_LIPOPROTEIN"/>
    <property type="match status" value="1"/>
</dbReference>
<reference evidence="2 3" key="1">
    <citation type="submission" date="2016-11" db="EMBL/GenBank/DDBJ databases">
        <authorList>
            <person name="Jaros S."/>
            <person name="Januszkiewicz K."/>
            <person name="Wedrychowicz H."/>
        </authorList>
    </citation>
    <scope>NUCLEOTIDE SEQUENCE [LARGE SCALE GENOMIC DNA]</scope>
    <source>
        <strain evidence="2 3">DSM 26910</strain>
    </source>
</reference>
<keyword evidence="3" id="KW-1185">Reference proteome</keyword>
<dbReference type="Proteomes" id="UP000184164">
    <property type="component" value="Unassembled WGS sequence"/>
</dbReference>
<organism evidence="2 3">
    <name type="scientific">Mariniphaga anaerophila</name>
    <dbReference type="NCBI Taxonomy" id="1484053"/>
    <lineage>
        <taxon>Bacteria</taxon>
        <taxon>Pseudomonadati</taxon>
        <taxon>Bacteroidota</taxon>
        <taxon>Bacteroidia</taxon>
        <taxon>Marinilabiliales</taxon>
        <taxon>Prolixibacteraceae</taxon>
        <taxon>Mariniphaga</taxon>
    </lineage>
</organism>
<dbReference type="OrthoDB" id="1121756at2"/>
<dbReference type="AlphaFoldDB" id="A0A1M4VUE0"/>
<name>A0A1M4VUE0_9BACT</name>